<sequence>MSAVLLLLIGIILTGVSDAWKSAEELHKLQTKLEGISQLTLLVTVNDTWNPSGCIQTIKTPLLTLGKRFSQIEVGTCDYGAITVRMVKAGNGRDAMSLDVMFESHVIVDASHPECHFNWNGSYLVPTAENPKKSLLPGCFVMDSREGYHMTYYWFHLLDWHFG</sequence>
<protein>
    <submittedName>
        <fullName evidence="2">Uncharacterized protein</fullName>
    </submittedName>
</protein>
<keyword evidence="1" id="KW-0732">Signal</keyword>
<proteinExistence type="predicted"/>
<reference evidence="2 3" key="1">
    <citation type="journal article" date="2017" name="Nat. Ecol. Evol.">
        <title>Scallop genome provides insights into evolution of bilaterian karyotype and development.</title>
        <authorList>
            <person name="Wang S."/>
            <person name="Zhang J."/>
            <person name="Jiao W."/>
            <person name="Li J."/>
            <person name="Xun X."/>
            <person name="Sun Y."/>
            <person name="Guo X."/>
            <person name="Huan P."/>
            <person name="Dong B."/>
            <person name="Zhang L."/>
            <person name="Hu X."/>
            <person name="Sun X."/>
            <person name="Wang J."/>
            <person name="Zhao C."/>
            <person name="Wang Y."/>
            <person name="Wang D."/>
            <person name="Huang X."/>
            <person name="Wang R."/>
            <person name="Lv J."/>
            <person name="Li Y."/>
            <person name="Zhang Z."/>
            <person name="Liu B."/>
            <person name="Lu W."/>
            <person name="Hui Y."/>
            <person name="Liang J."/>
            <person name="Zhou Z."/>
            <person name="Hou R."/>
            <person name="Li X."/>
            <person name="Liu Y."/>
            <person name="Li H."/>
            <person name="Ning X."/>
            <person name="Lin Y."/>
            <person name="Zhao L."/>
            <person name="Xing Q."/>
            <person name="Dou J."/>
            <person name="Li Y."/>
            <person name="Mao J."/>
            <person name="Guo H."/>
            <person name="Dou H."/>
            <person name="Li T."/>
            <person name="Mu C."/>
            <person name="Jiang W."/>
            <person name="Fu Q."/>
            <person name="Fu X."/>
            <person name="Miao Y."/>
            <person name="Liu J."/>
            <person name="Yu Q."/>
            <person name="Li R."/>
            <person name="Liao H."/>
            <person name="Li X."/>
            <person name="Kong Y."/>
            <person name="Jiang Z."/>
            <person name="Chourrout D."/>
            <person name="Li R."/>
            <person name="Bao Z."/>
        </authorList>
    </citation>
    <scope>NUCLEOTIDE SEQUENCE [LARGE SCALE GENOMIC DNA]</scope>
    <source>
        <strain evidence="2 3">PY_sf001</strain>
    </source>
</reference>
<accession>A0A210QFP8</accession>
<comment type="caution">
    <text evidence="2">The sequence shown here is derived from an EMBL/GenBank/DDBJ whole genome shotgun (WGS) entry which is preliminary data.</text>
</comment>
<dbReference type="Proteomes" id="UP000242188">
    <property type="component" value="Unassembled WGS sequence"/>
</dbReference>
<evidence type="ECO:0000313" key="3">
    <source>
        <dbReference type="Proteomes" id="UP000242188"/>
    </source>
</evidence>
<organism evidence="2 3">
    <name type="scientific">Mizuhopecten yessoensis</name>
    <name type="common">Japanese scallop</name>
    <name type="synonym">Patinopecten yessoensis</name>
    <dbReference type="NCBI Taxonomy" id="6573"/>
    <lineage>
        <taxon>Eukaryota</taxon>
        <taxon>Metazoa</taxon>
        <taxon>Spiralia</taxon>
        <taxon>Lophotrochozoa</taxon>
        <taxon>Mollusca</taxon>
        <taxon>Bivalvia</taxon>
        <taxon>Autobranchia</taxon>
        <taxon>Pteriomorphia</taxon>
        <taxon>Pectinida</taxon>
        <taxon>Pectinoidea</taxon>
        <taxon>Pectinidae</taxon>
        <taxon>Mizuhopecten</taxon>
    </lineage>
</organism>
<feature type="chain" id="PRO_5013278849" evidence="1">
    <location>
        <begin position="20"/>
        <end position="163"/>
    </location>
</feature>
<dbReference type="AlphaFoldDB" id="A0A210QFP8"/>
<dbReference type="EMBL" id="NEDP02003864">
    <property type="protein sequence ID" value="OWF47529.1"/>
    <property type="molecule type" value="Genomic_DNA"/>
</dbReference>
<dbReference type="OrthoDB" id="6072732at2759"/>
<evidence type="ECO:0000313" key="2">
    <source>
        <dbReference type="EMBL" id="OWF47529.1"/>
    </source>
</evidence>
<name>A0A210QFP8_MIZYE</name>
<feature type="signal peptide" evidence="1">
    <location>
        <begin position="1"/>
        <end position="19"/>
    </location>
</feature>
<gene>
    <name evidence="2" type="ORF">KP79_PYT15591</name>
</gene>
<keyword evidence="3" id="KW-1185">Reference proteome</keyword>
<evidence type="ECO:0000256" key="1">
    <source>
        <dbReference type="SAM" id="SignalP"/>
    </source>
</evidence>